<dbReference type="InterPro" id="IPR050706">
    <property type="entry name" value="Cyclic-di-GMP_PDE-like"/>
</dbReference>
<dbReference type="SUPFAM" id="SSF55073">
    <property type="entry name" value="Nucleotide cyclase"/>
    <property type="match status" value="1"/>
</dbReference>
<feature type="domain" description="GGDEF" evidence="2">
    <location>
        <begin position="205"/>
        <end position="337"/>
    </location>
</feature>
<dbReference type="InterPro" id="IPR001633">
    <property type="entry name" value="EAL_dom"/>
</dbReference>
<dbReference type="Pfam" id="PF00990">
    <property type="entry name" value="GGDEF"/>
    <property type="match status" value="1"/>
</dbReference>
<dbReference type="PANTHER" id="PTHR33121:SF70">
    <property type="entry name" value="SIGNALING PROTEIN YKOW"/>
    <property type="match status" value="1"/>
</dbReference>
<dbReference type="Pfam" id="PF13185">
    <property type="entry name" value="GAF_2"/>
    <property type="match status" value="1"/>
</dbReference>
<dbReference type="Gene3D" id="3.20.20.450">
    <property type="entry name" value="EAL domain"/>
    <property type="match status" value="1"/>
</dbReference>
<dbReference type="InterPro" id="IPR035919">
    <property type="entry name" value="EAL_sf"/>
</dbReference>
<evidence type="ECO:0000259" key="2">
    <source>
        <dbReference type="PROSITE" id="PS50887"/>
    </source>
</evidence>
<dbReference type="EMBL" id="UZWD01000017">
    <property type="protein sequence ID" value="VDS03979.1"/>
    <property type="molecule type" value="Genomic_DNA"/>
</dbReference>
<dbReference type="EC" id="3.1.4.52" evidence="3"/>
<gene>
    <name evidence="3" type="primary">dosP_1</name>
    <name evidence="3" type="ORF">DEVEQU_01108</name>
</gene>
<dbReference type="CDD" id="cd01948">
    <property type="entry name" value="EAL"/>
    <property type="match status" value="1"/>
</dbReference>
<dbReference type="InterPro" id="IPR029787">
    <property type="entry name" value="Nucleotide_cyclase"/>
</dbReference>
<feature type="domain" description="EAL" evidence="1">
    <location>
        <begin position="346"/>
        <end position="601"/>
    </location>
</feature>
<proteinExistence type="predicted"/>
<keyword evidence="4" id="KW-1185">Reference proteome</keyword>
<dbReference type="SMART" id="SM00267">
    <property type="entry name" value="GGDEF"/>
    <property type="match status" value="1"/>
</dbReference>
<dbReference type="PANTHER" id="PTHR33121">
    <property type="entry name" value="CYCLIC DI-GMP PHOSPHODIESTERASE PDEF"/>
    <property type="match status" value="1"/>
</dbReference>
<dbReference type="Gene3D" id="3.30.450.40">
    <property type="match status" value="1"/>
</dbReference>
<dbReference type="PROSITE" id="PS50883">
    <property type="entry name" value="EAL"/>
    <property type="match status" value="1"/>
</dbReference>
<dbReference type="Proteomes" id="UP000268844">
    <property type="component" value="Unassembled WGS sequence"/>
</dbReference>
<keyword evidence="3" id="KW-0378">Hydrolase</keyword>
<dbReference type="CDD" id="cd01949">
    <property type="entry name" value="GGDEF"/>
    <property type="match status" value="1"/>
</dbReference>
<reference evidence="3 4" key="1">
    <citation type="submission" date="2018-12" db="EMBL/GenBank/DDBJ databases">
        <authorList>
            <person name="Criscuolo A."/>
        </authorList>
    </citation>
    <scope>NUCLEOTIDE SEQUENCE [LARGE SCALE GENOMIC DNA]</scope>
    <source>
        <strain evidence="3">ACIP1116281</strain>
    </source>
</reference>
<evidence type="ECO:0000259" key="1">
    <source>
        <dbReference type="PROSITE" id="PS50883"/>
    </source>
</evidence>
<dbReference type="Gene3D" id="3.30.70.270">
    <property type="match status" value="1"/>
</dbReference>
<dbReference type="PIRSF" id="PIRSF005925">
    <property type="entry name" value="Dos"/>
    <property type="match status" value="1"/>
</dbReference>
<dbReference type="NCBIfam" id="TIGR00254">
    <property type="entry name" value="GGDEF"/>
    <property type="match status" value="1"/>
</dbReference>
<evidence type="ECO:0000313" key="3">
    <source>
        <dbReference type="EMBL" id="VDS03979.1"/>
    </source>
</evidence>
<protein>
    <submittedName>
        <fullName evidence="3">Oxygen sensor protein DosP</fullName>
        <ecNumber evidence="3">3.1.4.52</ecNumber>
    </submittedName>
</protein>
<dbReference type="InterPro" id="IPR000160">
    <property type="entry name" value="GGDEF_dom"/>
</dbReference>
<dbReference type="SUPFAM" id="SSF55781">
    <property type="entry name" value="GAF domain-like"/>
    <property type="match status" value="1"/>
</dbReference>
<sequence length="621" mass="66979">MAKGETEFLLRLQTAVLEAVARGETLASIGDEICRGVEASSEGIVCSILLVDENGALRPLSAPSLPDYYCRAIDGILAGPAAGSCGTAAYRKEPVLVTDIETDPLWHSYKSLPLDLGLRACWSSPICDKNGVVVATFAFYYRCARGPTAFEASMVETCVHLCALAIEHERVRARNHRLAYYDALTGLPNRGRFNEVLADRVALGAPFGLILLDIDHLKLVNDSIGHAAGDALIRAVATRLSTYGNGVMPCRLGGDEMAVIVTDCTDHSCLERVAHGLLHATHGMVSIGDQSVEAHVTMGGALFGADGHDADTLCQNADFALYHAKQTHRGSYMGFRPDLRIDMVQRIGLIRQVDSALNDGRIIPHYQPIVRLETSEIVGIEALARLAMPDGRLASAGEFHTAMEDPRIAYELTGTMLEQVARDIRGWLDADIPVQHVGVNVTTGDFQRGNLSERVSRIFAKAGVPLHHVILEVNESVFMGGNDRAVPHAVESLRDKGILVALDDFGTGFASLTHLLSFPVDIIKIDKSFVGRLGEDRPAEVVVSAILDIARKLDMRVVAEGIESMAQAEFLRQEGCKLGQGYLFSRPVPVADATKLLRNFAQSIGGGKTTSAAGPRFAPAR</sequence>
<dbReference type="RefSeq" id="WP_164550266.1">
    <property type="nucleotide sequence ID" value="NZ_JBHTMH010000001.1"/>
</dbReference>
<dbReference type="InterPro" id="IPR029016">
    <property type="entry name" value="GAF-like_dom_sf"/>
</dbReference>
<dbReference type="SUPFAM" id="SSF141868">
    <property type="entry name" value="EAL domain-like"/>
    <property type="match status" value="1"/>
</dbReference>
<dbReference type="PROSITE" id="PS50887">
    <property type="entry name" value="GGDEF"/>
    <property type="match status" value="1"/>
</dbReference>
<dbReference type="Pfam" id="PF00563">
    <property type="entry name" value="EAL"/>
    <property type="match status" value="1"/>
</dbReference>
<evidence type="ECO:0000313" key="4">
    <source>
        <dbReference type="Proteomes" id="UP000268844"/>
    </source>
</evidence>
<dbReference type="InterPro" id="IPR003018">
    <property type="entry name" value="GAF"/>
</dbReference>
<dbReference type="SMART" id="SM00065">
    <property type="entry name" value="GAF"/>
    <property type="match status" value="1"/>
</dbReference>
<dbReference type="InterPro" id="IPR012226">
    <property type="entry name" value="Diguanyl_cyclase/Pdiesterase"/>
</dbReference>
<organism evidence="3 4">
    <name type="scientific">Devosia equisanguinis</name>
    <dbReference type="NCBI Taxonomy" id="2490941"/>
    <lineage>
        <taxon>Bacteria</taxon>
        <taxon>Pseudomonadati</taxon>
        <taxon>Pseudomonadota</taxon>
        <taxon>Alphaproteobacteria</taxon>
        <taxon>Hyphomicrobiales</taxon>
        <taxon>Devosiaceae</taxon>
        <taxon>Devosia</taxon>
    </lineage>
</organism>
<accession>A0A3S5D3A1</accession>
<dbReference type="AlphaFoldDB" id="A0A3S5D3A1"/>
<dbReference type="GO" id="GO:0071111">
    <property type="term" value="F:cyclic-guanylate-specific phosphodiesterase activity"/>
    <property type="evidence" value="ECO:0007669"/>
    <property type="project" value="UniProtKB-EC"/>
</dbReference>
<dbReference type="InterPro" id="IPR043128">
    <property type="entry name" value="Rev_trsase/Diguanyl_cyclase"/>
</dbReference>
<dbReference type="SMART" id="SM00052">
    <property type="entry name" value="EAL"/>
    <property type="match status" value="1"/>
</dbReference>
<name>A0A3S5D3A1_9HYPH</name>